<keyword evidence="16" id="KW-1185">Reference proteome</keyword>
<dbReference type="GO" id="GO:0004930">
    <property type="term" value="F:G protein-coupled receptor activity"/>
    <property type="evidence" value="ECO:0007669"/>
    <property type="project" value="UniProtKB-KW"/>
</dbReference>
<feature type="signal peptide" evidence="13">
    <location>
        <begin position="1"/>
        <end position="17"/>
    </location>
</feature>
<dbReference type="InterPro" id="IPR000068">
    <property type="entry name" value="GPCR_3_Ca_sens_rcpt-rel"/>
</dbReference>
<feature type="transmembrane region" description="Helical" evidence="12">
    <location>
        <begin position="760"/>
        <end position="783"/>
    </location>
</feature>
<dbReference type="InterPro" id="IPR017978">
    <property type="entry name" value="GPCR_3_C"/>
</dbReference>
<comment type="caution">
    <text evidence="15">The sequence shown here is derived from an EMBL/GenBank/DDBJ whole genome shotgun (WGS) entry which is preliminary data.</text>
</comment>
<dbReference type="PANTHER" id="PTHR24061:SF599">
    <property type="entry name" value="G-PROTEIN COUPLED RECEPTORS FAMILY 3 PROFILE DOMAIN-CONTAINING PROTEIN"/>
    <property type="match status" value="1"/>
</dbReference>
<evidence type="ECO:0000256" key="3">
    <source>
        <dbReference type="ARBA" id="ARBA00022475"/>
    </source>
</evidence>
<feature type="transmembrane region" description="Helical" evidence="12">
    <location>
        <begin position="707"/>
        <end position="733"/>
    </location>
</feature>
<keyword evidence="3" id="KW-1003">Cell membrane</keyword>
<feature type="transmembrane region" description="Helical" evidence="12">
    <location>
        <begin position="638"/>
        <end position="659"/>
    </location>
</feature>
<dbReference type="PROSITE" id="PS50259">
    <property type="entry name" value="G_PROTEIN_RECEP_F3_4"/>
    <property type="match status" value="1"/>
</dbReference>
<feature type="domain" description="G-protein coupled receptors family 3 profile" evidence="14">
    <location>
        <begin position="601"/>
        <end position="865"/>
    </location>
</feature>
<comment type="similarity">
    <text evidence="2">Belongs to the G-protein coupled receptor 3 family.</text>
</comment>
<dbReference type="Gene3D" id="2.10.50.30">
    <property type="entry name" value="GPCR, family 3, nine cysteines domain"/>
    <property type="match status" value="1"/>
</dbReference>
<dbReference type="InterPro" id="IPR011500">
    <property type="entry name" value="GPCR_3_9-Cys_dom"/>
</dbReference>
<dbReference type="InterPro" id="IPR028082">
    <property type="entry name" value="Peripla_BP_I"/>
</dbReference>
<feature type="transmembrane region" description="Helical" evidence="12">
    <location>
        <begin position="795"/>
        <end position="815"/>
    </location>
</feature>
<dbReference type="InterPro" id="IPR038550">
    <property type="entry name" value="GPCR_3_9-Cys_sf"/>
</dbReference>
<evidence type="ECO:0000259" key="14">
    <source>
        <dbReference type="PROSITE" id="PS50259"/>
    </source>
</evidence>
<dbReference type="Pfam" id="PF01094">
    <property type="entry name" value="ANF_receptor"/>
    <property type="match status" value="1"/>
</dbReference>
<evidence type="ECO:0000256" key="2">
    <source>
        <dbReference type="ARBA" id="ARBA00007242"/>
    </source>
</evidence>
<dbReference type="Gene3D" id="3.40.50.2300">
    <property type="match status" value="2"/>
</dbReference>
<evidence type="ECO:0000256" key="13">
    <source>
        <dbReference type="SAM" id="SignalP"/>
    </source>
</evidence>
<keyword evidence="5 13" id="KW-0732">Signal</keyword>
<dbReference type="SUPFAM" id="SSF53822">
    <property type="entry name" value="Periplasmic binding protein-like I"/>
    <property type="match status" value="1"/>
</dbReference>
<keyword evidence="7" id="KW-0297">G-protein coupled receptor</keyword>
<dbReference type="InterPro" id="IPR004073">
    <property type="entry name" value="GPCR_3_vmron_rcpt_2"/>
</dbReference>
<accession>A0AAW1B6H7</accession>
<evidence type="ECO:0000256" key="8">
    <source>
        <dbReference type="ARBA" id="ARBA00023136"/>
    </source>
</evidence>
<proteinExistence type="inferred from homology"/>
<gene>
    <name evidence="15" type="ORF">NXF25_020722</name>
</gene>
<evidence type="ECO:0000256" key="11">
    <source>
        <dbReference type="ARBA" id="ARBA00023224"/>
    </source>
</evidence>
<protein>
    <submittedName>
        <fullName evidence="15">Type-2 vomeronasal receptor</fullName>
    </submittedName>
</protein>
<evidence type="ECO:0000256" key="9">
    <source>
        <dbReference type="ARBA" id="ARBA00023170"/>
    </source>
</evidence>
<feature type="chain" id="PRO_5044013308" evidence="13">
    <location>
        <begin position="18"/>
        <end position="869"/>
    </location>
</feature>
<name>A0AAW1B6H7_CROAD</name>
<dbReference type="AlphaFoldDB" id="A0AAW1B6H7"/>
<dbReference type="GO" id="GO:0005886">
    <property type="term" value="C:plasma membrane"/>
    <property type="evidence" value="ECO:0007669"/>
    <property type="project" value="UniProtKB-SubCell"/>
</dbReference>
<evidence type="ECO:0000256" key="4">
    <source>
        <dbReference type="ARBA" id="ARBA00022692"/>
    </source>
</evidence>
<dbReference type="EMBL" id="JAOTOJ010000008">
    <property type="protein sequence ID" value="KAK9397361.1"/>
    <property type="molecule type" value="Genomic_DNA"/>
</dbReference>
<dbReference type="PRINTS" id="PR00248">
    <property type="entry name" value="GPCRMGR"/>
</dbReference>
<evidence type="ECO:0000256" key="12">
    <source>
        <dbReference type="SAM" id="Phobius"/>
    </source>
</evidence>
<keyword evidence="10" id="KW-0325">Glycoprotein</keyword>
<dbReference type="Pfam" id="PF00003">
    <property type="entry name" value="7tm_3"/>
    <property type="match status" value="1"/>
</dbReference>
<feature type="transmembrane region" description="Helical" evidence="12">
    <location>
        <begin position="601"/>
        <end position="626"/>
    </location>
</feature>
<keyword evidence="8 12" id="KW-0472">Membrane</keyword>
<dbReference type="Proteomes" id="UP001474421">
    <property type="component" value="Unassembled WGS sequence"/>
</dbReference>
<evidence type="ECO:0000256" key="7">
    <source>
        <dbReference type="ARBA" id="ARBA00023040"/>
    </source>
</evidence>
<feature type="transmembrane region" description="Helical" evidence="12">
    <location>
        <begin position="821"/>
        <end position="843"/>
    </location>
</feature>
<dbReference type="Pfam" id="PF07562">
    <property type="entry name" value="NCD3G"/>
    <property type="match status" value="1"/>
</dbReference>
<evidence type="ECO:0000313" key="15">
    <source>
        <dbReference type="EMBL" id="KAK9397361.1"/>
    </source>
</evidence>
<keyword evidence="4 12" id="KW-0812">Transmembrane</keyword>
<evidence type="ECO:0000313" key="16">
    <source>
        <dbReference type="Proteomes" id="UP001474421"/>
    </source>
</evidence>
<keyword evidence="9 15" id="KW-0675">Receptor</keyword>
<dbReference type="CDD" id="cd15283">
    <property type="entry name" value="7tmC_V2R_pheromone"/>
    <property type="match status" value="1"/>
</dbReference>
<organism evidence="15 16">
    <name type="scientific">Crotalus adamanteus</name>
    <name type="common">Eastern diamondback rattlesnake</name>
    <dbReference type="NCBI Taxonomy" id="8729"/>
    <lineage>
        <taxon>Eukaryota</taxon>
        <taxon>Metazoa</taxon>
        <taxon>Chordata</taxon>
        <taxon>Craniata</taxon>
        <taxon>Vertebrata</taxon>
        <taxon>Euteleostomi</taxon>
        <taxon>Lepidosauria</taxon>
        <taxon>Squamata</taxon>
        <taxon>Bifurcata</taxon>
        <taxon>Unidentata</taxon>
        <taxon>Episquamata</taxon>
        <taxon>Toxicofera</taxon>
        <taxon>Serpentes</taxon>
        <taxon>Colubroidea</taxon>
        <taxon>Viperidae</taxon>
        <taxon>Crotalinae</taxon>
        <taxon>Crotalus</taxon>
    </lineage>
</organism>
<evidence type="ECO:0000256" key="5">
    <source>
        <dbReference type="ARBA" id="ARBA00022729"/>
    </source>
</evidence>
<keyword evidence="11" id="KW-0807">Transducer</keyword>
<sequence>MMILILFLLLPHMSSKAQPMTCMIQDPIQIFHKYFQAGDFIVGGITSFVFISRNVENFEEVPKHSDVGESQILIKYYQHILSLIFAVKKINEDLQVLPNITLGFRLYDTYGGEYTYHATMELFSSQNLFIPNYKCGILNNLVSVVGTLDPAISFDMADILSIYNVPQFLYGPPPSNHGKTEIPFYYHMVPDEEFHFRGTLQLLLHFKWTWVGILVKGYGGAKFEQLIFSWFTLHGICIAFLEQLRTIYINNVDDSLKWFVETFHLFTYSKANVVIINDKYVLHLRWLLYLPEMEMVSIKPKGKVWIMVSQMTLASFFYQKSWDIQVLHGALSFAAYSNEVEAFQHFLQTRKHFLFSHQDGFIKDTWEQAFGCEFPDQSVNEETEGICTGKENLESLPGAVFEMRMTSHSYTIYNAVYAVAHALHAIQVAQQANKSGRKPNLQDVQPWQLHFFLRRIAFNNSVGNEISFHENGEFVTGLDIENWVTFPNQSIRRVKVGKLDPWVANDQMFTIYEEAITWPSSFNQMLPISVCTESCFPGYFKRKQEGNPFCCYDCHPCLKDKMSSQKDMDDCSKCPENQYPNKDHDSCLPKRVSFLSYEEPMGISLVILALFFSLCTTVVLATFLKYHHTPIVKANNRNLTYVLLISLLLCFLCSLQFLVAPCDIICLLRQISFGIIFSVAVSSVLAKTITVVLAFMATKPGSRMRNWMGRGLATSIVLSGSLIQVGICTVWLFTFPSFPDIDTYSEIEEIILQCNEGSSTMFYCVLGYMGFLASASFTVAFLSRKLPSSFNEAKCLTFSMLIFCSVRLSFVPSYLSTKGKYMVAVEVFSILASSAGLLVFIYFPKYYIIIFRLELNNREQLTKRKSYKI</sequence>
<evidence type="ECO:0000256" key="6">
    <source>
        <dbReference type="ARBA" id="ARBA00022989"/>
    </source>
</evidence>
<dbReference type="InterPro" id="IPR000337">
    <property type="entry name" value="GPCR_3"/>
</dbReference>
<comment type="subcellular location">
    <subcellularLocation>
        <location evidence="1">Cell membrane</location>
        <topology evidence="1">Multi-pass membrane protein</topology>
    </subcellularLocation>
</comment>
<evidence type="ECO:0000256" key="1">
    <source>
        <dbReference type="ARBA" id="ARBA00004651"/>
    </source>
</evidence>
<dbReference type="InterPro" id="IPR001828">
    <property type="entry name" value="ANF_lig-bd_rcpt"/>
</dbReference>
<evidence type="ECO:0000256" key="10">
    <source>
        <dbReference type="ARBA" id="ARBA00023180"/>
    </source>
</evidence>
<dbReference type="PANTHER" id="PTHR24061">
    <property type="entry name" value="CALCIUM-SENSING RECEPTOR-RELATED"/>
    <property type="match status" value="1"/>
</dbReference>
<keyword evidence="6 12" id="KW-1133">Transmembrane helix</keyword>
<feature type="transmembrane region" description="Helical" evidence="12">
    <location>
        <begin position="671"/>
        <end position="695"/>
    </location>
</feature>
<dbReference type="PRINTS" id="PR01535">
    <property type="entry name" value="VOMERONASL2R"/>
</dbReference>
<reference evidence="15 16" key="1">
    <citation type="journal article" date="2024" name="Proc. Natl. Acad. Sci. U.S.A.">
        <title>The genetic regulatory architecture and epigenomic basis for age-related changes in rattlesnake venom.</title>
        <authorList>
            <person name="Hogan M.P."/>
            <person name="Holding M.L."/>
            <person name="Nystrom G.S."/>
            <person name="Colston T.J."/>
            <person name="Bartlett D.A."/>
            <person name="Mason A.J."/>
            <person name="Ellsworth S.A."/>
            <person name="Rautsaw R.M."/>
            <person name="Lawrence K.C."/>
            <person name="Strickland J.L."/>
            <person name="He B."/>
            <person name="Fraser P."/>
            <person name="Margres M.J."/>
            <person name="Gilbert D.M."/>
            <person name="Gibbs H.L."/>
            <person name="Parkinson C.L."/>
            <person name="Rokyta D.R."/>
        </authorList>
    </citation>
    <scope>NUCLEOTIDE SEQUENCE [LARGE SCALE GENOMIC DNA]</scope>
    <source>
        <strain evidence="15">DRR0105</strain>
    </source>
</reference>
<dbReference type="FunFam" id="2.10.50.30:FF:000002">
    <property type="entry name" value="Vomeronasal 2 receptor, h1"/>
    <property type="match status" value="1"/>
</dbReference>